<name>A0A834KZL4_ORYME</name>
<evidence type="ECO:0000313" key="1">
    <source>
        <dbReference type="EMBL" id="KAF6736302.1"/>
    </source>
</evidence>
<gene>
    <name evidence="1" type="ORF">FQA47_007693</name>
</gene>
<reference evidence="1" key="1">
    <citation type="journal article" name="BMC Genomics">
        <title>Long-read sequencing and de novo genome assembly of marine medaka (Oryzias melastigma).</title>
        <authorList>
            <person name="Liang P."/>
            <person name="Saqib H.S.A."/>
            <person name="Ni X."/>
            <person name="Shen Y."/>
        </authorList>
    </citation>
    <scope>NUCLEOTIDE SEQUENCE</scope>
    <source>
        <strain evidence="1">Bigg-433</strain>
    </source>
</reference>
<accession>A0A834KZL4</accession>
<protein>
    <submittedName>
        <fullName evidence="1">Uncharacterized protein</fullName>
    </submittedName>
</protein>
<evidence type="ECO:0000313" key="2">
    <source>
        <dbReference type="Proteomes" id="UP000646548"/>
    </source>
</evidence>
<proteinExistence type="predicted"/>
<feature type="non-terminal residue" evidence="1">
    <location>
        <position position="96"/>
    </location>
</feature>
<comment type="caution">
    <text evidence="1">The sequence shown here is derived from an EMBL/GenBank/DDBJ whole genome shotgun (WGS) entry which is preliminary data.</text>
</comment>
<sequence length="96" mass="10311">MEAAAARPGWPKILQSMAHSENLRRPLAWVKGAACACEGEEAAACEGRSNRQLSERQGRALSQRGICTHAALHTVVLTPDCLLQLFPVECKSAGRA</sequence>
<organism evidence="1 2">
    <name type="scientific">Oryzias melastigma</name>
    <name type="common">Marine medaka</name>
    <dbReference type="NCBI Taxonomy" id="30732"/>
    <lineage>
        <taxon>Eukaryota</taxon>
        <taxon>Metazoa</taxon>
        <taxon>Chordata</taxon>
        <taxon>Craniata</taxon>
        <taxon>Vertebrata</taxon>
        <taxon>Euteleostomi</taxon>
        <taxon>Actinopterygii</taxon>
        <taxon>Neopterygii</taxon>
        <taxon>Teleostei</taxon>
        <taxon>Neoteleostei</taxon>
        <taxon>Acanthomorphata</taxon>
        <taxon>Ovalentaria</taxon>
        <taxon>Atherinomorphae</taxon>
        <taxon>Beloniformes</taxon>
        <taxon>Adrianichthyidae</taxon>
        <taxon>Oryziinae</taxon>
        <taxon>Oryzias</taxon>
    </lineage>
</organism>
<dbReference type="EMBL" id="WKFB01000089">
    <property type="protein sequence ID" value="KAF6736302.1"/>
    <property type="molecule type" value="Genomic_DNA"/>
</dbReference>
<dbReference type="Proteomes" id="UP000646548">
    <property type="component" value="Unassembled WGS sequence"/>
</dbReference>
<dbReference type="AlphaFoldDB" id="A0A834KZL4"/>